<accession>A0A9D2KFD5</accession>
<evidence type="ECO:0000256" key="1">
    <source>
        <dbReference type="SAM" id="Phobius"/>
    </source>
</evidence>
<dbReference type="EMBL" id="DXAJ01000033">
    <property type="protein sequence ID" value="HJA02146.1"/>
    <property type="molecule type" value="Genomic_DNA"/>
</dbReference>
<protein>
    <submittedName>
        <fullName evidence="2">Uncharacterized protein</fullName>
    </submittedName>
</protein>
<evidence type="ECO:0000313" key="2">
    <source>
        <dbReference type="EMBL" id="HJA02146.1"/>
    </source>
</evidence>
<dbReference type="Proteomes" id="UP000824221">
    <property type="component" value="Unassembled WGS sequence"/>
</dbReference>
<keyword evidence="1" id="KW-0472">Membrane</keyword>
<reference evidence="2" key="2">
    <citation type="submission" date="2021-04" db="EMBL/GenBank/DDBJ databases">
        <authorList>
            <person name="Gilroy R."/>
        </authorList>
    </citation>
    <scope>NUCLEOTIDE SEQUENCE</scope>
    <source>
        <strain evidence="2">CHK156-179</strain>
    </source>
</reference>
<proteinExistence type="predicted"/>
<organism evidence="2 3">
    <name type="scientific">Candidatus Gallimonas gallistercoris</name>
    <dbReference type="NCBI Taxonomy" id="2838602"/>
    <lineage>
        <taxon>Bacteria</taxon>
        <taxon>Bacillati</taxon>
        <taxon>Bacillota</taxon>
        <taxon>Clostridia</taxon>
        <taxon>Candidatus Gallimonas</taxon>
    </lineage>
</organism>
<feature type="transmembrane region" description="Helical" evidence="1">
    <location>
        <begin position="7"/>
        <end position="28"/>
    </location>
</feature>
<keyword evidence="1" id="KW-1133">Transmembrane helix</keyword>
<name>A0A9D2KFD5_9FIRM</name>
<evidence type="ECO:0000313" key="3">
    <source>
        <dbReference type="Proteomes" id="UP000824221"/>
    </source>
</evidence>
<reference evidence="2" key="1">
    <citation type="journal article" date="2021" name="PeerJ">
        <title>Extensive microbial diversity within the chicken gut microbiome revealed by metagenomics and culture.</title>
        <authorList>
            <person name="Gilroy R."/>
            <person name="Ravi A."/>
            <person name="Getino M."/>
            <person name="Pursley I."/>
            <person name="Horton D.L."/>
            <person name="Alikhan N.F."/>
            <person name="Baker D."/>
            <person name="Gharbi K."/>
            <person name="Hall N."/>
            <person name="Watson M."/>
            <person name="Adriaenssens E.M."/>
            <person name="Foster-Nyarko E."/>
            <person name="Jarju S."/>
            <person name="Secka A."/>
            <person name="Antonio M."/>
            <person name="Oren A."/>
            <person name="Chaudhuri R.R."/>
            <person name="La Ragione R."/>
            <person name="Hildebrand F."/>
            <person name="Pallen M.J."/>
        </authorList>
    </citation>
    <scope>NUCLEOTIDE SEQUENCE</scope>
    <source>
        <strain evidence="2">CHK156-179</strain>
    </source>
</reference>
<dbReference type="AlphaFoldDB" id="A0A9D2KFD5"/>
<gene>
    <name evidence="2" type="ORF">H9797_02045</name>
</gene>
<sequence length="186" mass="21179">MKKLGTAFYLILLALTLLVLGTLVLWFLKKNDVFLYLTIALFALYLFHLVFGMVRGYKREKREQTTEDLLRAELKGGSCVVYLAYFGGERHVKKPSPHKTEYLAEIYAPSVDGERLKKHLWFGLSDKEEKLLSAAKRYEAKIAYPALSLIEGKTVYLPAGFFEAAKEQEAFSALLNKNTIVLYGEN</sequence>
<comment type="caution">
    <text evidence="2">The sequence shown here is derived from an EMBL/GenBank/DDBJ whole genome shotgun (WGS) entry which is preliminary data.</text>
</comment>
<feature type="transmembrane region" description="Helical" evidence="1">
    <location>
        <begin position="34"/>
        <end position="54"/>
    </location>
</feature>
<keyword evidence="1" id="KW-0812">Transmembrane</keyword>